<accession>A0A7L7L9K0</accession>
<dbReference type="AlphaFoldDB" id="A0A7L7L9K0"/>
<sequence>MESLKLADTDSHSLEMNAALSLIYLILKKHIANGELRETILRTVEVAREHHLKHIMINSQQMDYVAMSDQLWLAKEFPRAVASLPDREMVPYRKIIGILPEESTRLVVGYSIIEKAQQFLKEYQQVEIVIFTSVNAALLTIEPS</sequence>
<evidence type="ECO:0000313" key="1">
    <source>
        <dbReference type="EMBL" id="QMU29498.1"/>
    </source>
</evidence>
<gene>
    <name evidence="1" type="ORF">HUW48_16275</name>
</gene>
<organism evidence="1 2">
    <name type="scientific">Adhaeribacter radiodurans</name>
    <dbReference type="NCBI Taxonomy" id="2745197"/>
    <lineage>
        <taxon>Bacteria</taxon>
        <taxon>Pseudomonadati</taxon>
        <taxon>Bacteroidota</taxon>
        <taxon>Cytophagia</taxon>
        <taxon>Cytophagales</taxon>
        <taxon>Hymenobacteraceae</taxon>
        <taxon>Adhaeribacter</taxon>
    </lineage>
</organism>
<dbReference type="EMBL" id="CP055153">
    <property type="protein sequence ID" value="QMU29498.1"/>
    <property type="molecule type" value="Genomic_DNA"/>
</dbReference>
<reference evidence="1 2" key="1">
    <citation type="submission" date="2020-08" db="EMBL/GenBank/DDBJ databases">
        <title>Adhaeribacter dokdonensis sp. nov., isolated from the rhizosphere of Elymus tsukushiensis, a plant native to the Dokdo Islands, Republic of Korea.</title>
        <authorList>
            <person name="Ghim S.Y."/>
        </authorList>
    </citation>
    <scope>NUCLEOTIDE SEQUENCE [LARGE SCALE GENOMIC DNA]</scope>
    <source>
        <strain evidence="1 2">KUDC8001</strain>
    </source>
</reference>
<dbReference type="Proteomes" id="UP000514509">
    <property type="component" value="Chromosome"/>
</dbReference>
<proteinExistence type="predicted"/>
<protein>
    <submittedName>
        <fullName evidence="1">Uncharacterized protein</fullName>
    </submittedName>
</protein>
<evidence type="ECO:0000313" key="2">
    <source>
        <dbReference type="Proteomes" id="UP000514509"/>
    </source>
</evidence>
<dbReference type="RefSeq" id="WP_182411957.1">
    <property type="nucleotide sequence ID" value="NZ_CP055153.1"/>
</dbReference>
<name>A0A7L7L9K0_9BACT</name>
<dbReference type="KEGG" id="add:HUW48_16275"/>
<keyword evidence="2" id="KW-1185">Reference proteome</keyword>